<dbReference type="EMBL" id="FMVF01000002">
    <property type="protein sequence ID" value="SCX92764.1"/>
    <property type="molecule type" value="Genomic_DNA"/>
</dbReference>
<dbReference type="STRING" id="490189.SAMN02927903_00455"/>
<dbReference type="RefSeq" id="WP_091140676.1">
    <property type="nucleotide sequence ID" value="NZ_FMVF01000002.1"/>
</dbReference>
<evidence type="ECO:0000313" key="1">
    <source>
        <dbReference type="EMBL" id="SCX92764.1"/>
    </source>
</evidence>
<dbReference type="OrthoDB" id="1361101at2"/>
<gene>
    <name evidence="1" type="ORF">SAMN02927903_00455</name>
</gene>
<dbReference type="Proteomes" id="UP000199354">
    <property type="component" value="Unassembled WGS sequence"/>
</dbReference>
<accession>A0A1G5BRU2</accession>
<reference evidence="1 2" key="1">
    <citation type="submission" date="2016-10" db="EMBL/GenBank/DDBJ databases">
        <authorList>
            <person name="de Groot N.N."/>
        </authorList>
    </citation>
    <scope>NUCLEOTIDE SEQUENCE [LARGE SCALE GENOMIC DNA]</scope>
    <source>
        <strain evidence="1 2">CGMCC 1.7031</strain>
    </source>
</reference>
<dbReference type="AlphaFoldDB" id="A0A1G5BRU2"/>
<keyword evidence="2" id="KW-1185">Reference proteome</keyword>
<name>A0A1G5BRU2_9FLAO</name>
<organism evidence="1 2">
    <name type="scientific">Flavobacterium caeni</name>
    <dbReference type="NCBI Taxonomy" id="490189"/>
    <lineage>
        <taxon>Bacteria</taxon>
        <taxon>Pseudomonadati</taxon>
        <taxon>Bacteroidota</taxon>
        <taxon>Flavobacteriia</taxon>
        <taxon>Flavobacteriales</taxon>
        <taxon>Flavobacteriaceae</taxon>
        <taxon>Flavobacterium</taxon>
    </lineage>
</organism>
<proteinExistence type="predicted"/>
<protein>
    <submittedName>
        <fullName evidence="1">Uncharacterized protein</fullName>
    </submittedName>
</protein>
<evidence type="ECO:0000313" key="2">
    <source>
        <dbReference type="Proteomes" id="UP000199354"/>
    </source>
</evidence>
<sequence length="176" mass="19719">MTTKHLFACIAFLFTPLVIGQHMTLKDGNKIPATAEWEFICENYALTGVAFVQIGKAEKGGWLQITAAATDARFYIGGVVYVYLDDHTALVCTDKLLRQNKDGQMTAWYFFTDAEIARLKKSNIQSIRFNVRGTASSFSSQTGNFTAVNKKTYFSVGQHRPQEHETAAALYQLYQP</sequence>